<evidence type="ECO:0000259" key="8">
    <source>
        <dbReference type="Pfam" id="PF00135"/>
    </source>
</evidence>
<accession>A0A5B8R4C4</accession>
<dbReference type="InterPro" id="IPR029058">
    <property type="entry name" value="AB_hydrolase_fold"/>
</dbReference>
<proteinExistence type="evidence at transcript level"/>
<comment type="similarity">
    <text evidence="1 7">Belongs to the type-B carboxylesterase/lipase family.</text>
</comment>
<dbReference type="GO" id="GO:0052689">
    <property type="term" value="F:carboxylic ester hydrolase activity"/>
    <property type="evidence" value="ECO:0007669"/>
    <property type="project" value="UniProtKB-KW"/>
</dbReference>
<dbReference type="EC" id="3.1.1.-" evidence="7"/>
<feature type="domain" description="Carboxylesterase type B" evidence="8">
    <location>
        <begin position="115"/>
        <end position="629"/>
    </location>
</feature>
<organism evidence="9">
    <name type="scientific">Plodia interpunctella</name>
    <name type="common">Indianmeal moth</name>
    <dbReference type="NCBI Taxonomy" id="58824"/>
    <lineage>
        <taxon>Eukaryota</taxon>
        <taxon>Metazoa</taxon>
        <taxon>Ecdysozoa</taxon>
        <taxon>Arthropoda</taxon>
        <taxon>Hexapoda</taxon>
        <taxon>Insecta</taxon>
        <taxon>Pterygota</taxon>
        <taxon>Neoptera</taxon>
        <taxon>Endopterygota</taxon>
        <taxon>Lepidoptera</taxon>
        <taxon>Glossata</taxon>
        <taxon>Ditrysia</taxon>
        <taxon>Pyraloidea</taxon>
        <taxon>Pyralidae</taxon>
        <taxon>Phycitinae</taxon>
        <taxon>Plodia</taxon>
    </lineage>
</organism>
<dbReference type="AlphaFoldDB" id="A0A5B8R4C4"/>
<dbReference type="CDD" id="cd00312">
    <property type="entry name" value="Esterase_lipase"/>
    <property type="match status" value="1"/>
</dbReference>
<dbReference type="SUPFAM" id="SSF53474">
    <property type="entry name" value="alpha/beta-Hydrolases"/>
    <property type="match status" value="1"/>
</dbReference>
<evidence type="ECO:0000256" key="1">
    <source>
        <dbReference type="ARBA" id="ARBA00005964"/>
    </source>
</evidence>
<protein>
    <recommendedName>
        <fullName evidence="7">Carboxylic ester hydrolase</fullName>
        <ecNumber evidence="7">3.1.1.-</ecNumber>
    </recommendedName>
</protein>
<dbReference type="CTD" id="100174825"/>
<evidence type="ECO:0000313" key="9">
    <source>
        <dbReference type="EMBL" id="QEA03452.1"/>
    </source>
</evidence>
<evidence type="ECO:0000256" key="2">
    <source>
        <dbReference type="ARBA" id="ARBA00010515"/>
    </source>
</evidence>
<evidence type="ECO:0000256" key="4">
    <source>
        <dbReference type="ARBA" id="ARBA00022801"/>
    </source>
</evidence>
<dbReference type="Pfam" id="PF00135">
    <property type="entry name" value="COesterase"/>
    <property type="match status" value="1"/>
</dbReference>
<keyword evidence="4 7" id="KW-0378">Hydrolase</keyword>
<dbReference type="EMBL" id="MK864062">
    <property type="protein sequence ID" value="QEA03452.1"/>
    <property type="molecule type" value="mRNA"/>
</dbReference>
<keyword evidence="5" id="KW-1015">Disulfide bond</keyword>
<dbReference type="InterPro" id="IPR002018">
    <property type="entry name" value="CarbesteraseB"/>
</dbReference>
<dbReference type="PROSITE" id="PS00941">
    <property type="entry name" value="CARBOXYLESTERASE_B_2"/>
    <property type="match status" value="1"/>
</dbReference>
<comment type="similarity">
    <text evidence="2">Belongs to the 'GDXG' lipolytic enzyme family.</text>
</comment>
<dbReference type="RefSeq" id="XP_053624846.1">
    <property type="nucleotide sequence ID" value="XM_053768871.1"/>
</dbReference>
<dbReference type="InterPro" id="IPR002168">
    <property type="entry name" value="Lipase_GDXG_HIS_AS"/>
</dbReference>
<sequence>MCNLSLFFYKRDAIETTTYSWIQRRPLQCLLYFPSGSAACSLSSFAYVRGYYKTGVFTAFVSITFFVVDSARVFVWRTFKFQVITSTRMKFFLLPNSLARVLCILSIHYVNCEIDTVITTPLGKIGGYHMKTRGGREISAFTGIPYAVPPLGDLRFKGPVPIDSWRSTLDATRPTPLCVQRNPYIRQKEIIGQEDCLYLNIYTPYTSNDIIRENKLLPVMVFIHGGGWMCGDSTTAMYGPEYLLDRDVILVTINYRLGPLGFLSTQDEHCPGNNGLKDQQEALRYIQKTIASFGGDKNSVTLFGESAGGASAHFHMLSDSSQGLFHKAISESGTALVPWAEAAPGEALKNAFRLAKFLGCPQAPSPKMINCLRTKDSYDIIDTEFRFYAWDYEPMTPFKAVVEPDLPGAFLTRSARKIPKNSHIPWLTGLTKDEGCLKSGWITKNETRYKEFLSGFDTIAPVTFYYENSPFEAVITKTIREKYAISNDMEASKHGVLQVYTDSYFAYPAVEALESVFNYTKSSVYLYELAYEATNSFSQIFGYGEEKIGVCHADDLMYLFPIHFLLKKPSQEDVEMSKLIITLWTNFATSGNPNKPKKIPFKWEPATSGQKMEYLQIDKKPTMKQNLGSRSRFWAGLPLWHNVRTQRFSDEL</sequence>
<evidence type="ECO:0000256" key="7">
    <source>
        <dbReference type="RuleBase" id="RU361235"/>
    </source>
</evidence>
<dbReference type="PANTHER" id="PTHR43142">
    <property type="entry name" value="CARBOXYLIC ESTER HYDROLASE"/>
    <property type="match status" value="1"/>
</dbReference>
<keyword evidence="6" id="KW-0325">Glycoprotein</keyword>
<reference evidence="9" key="1">
    <citation type="submission" date="2019-04" db="EMBL/GenBank/DDBJ databases">
        <authorList>
            <person name="Zhang T.Jr."/>
        </authorList>
    </citation>
    <scope>NUCLEOTIDE SEQUENCE</scope>
    <source>
        <strain evidence="9">PintCXE2</strain>
    </source>
</reference>
<dbReference type="InterPro" id="IPR019819">
    <property type="entry name" value="Carboxylesterase_B_CS"/>
</dbReference>
<evidence type="ECO:0000256" key="5">
    <source>
        <dbReference type="ARBA" id="ARBA00023157"/>
    </source>
</evidence>
<name>A0A5B8R4C4_PLOIN</name>
<dbReference type="PROSITE" id="PS00122">
    <property type="entry name" value="CARBOXYLESTERASE_B_1"/>
    <property type="match status" value="1"/>
</dbReference>
<keyword evidence="3" id="KW-0719">Serine esterase</keyword>
<dbReference type="GeneID" id="128683339"/>
<dbReference type="OrthoDB" id="19653at2759"/>
<dbReference type="PROSITE" id="PS01173">
    <property type="entry name" value="LIPASE_GDXG_HIS"/>
    <property type="match status" value="1"/>
</dbReference>
<dbReference type="PANTHER" id="PTHR43142:SF1">
    <property type="entry name" value="CARBOXYLIC ESTER HYDROLASE"/>
    <property type="match status" value="1"/>
</dbReference>
<dbReference type="InterPro" id="IPR019826">
    <property type="entry name" value="Carboxylesterase_B_AS"/>
</dbReference>
<dbReference type="Gene3D" id="3.40.50.1820">
    <property type="entry name" value="alpha/beta hydrolase"/>
    <property type="match status" value="1"/>
</dbReference>
<evidence type="ECO:0000256" key="6">
    <source>
        <dbReference type="ARBA" id="ARBA00023180"/>
    </source>
</evidence>
<evidence type="ECO:0000256" key="3">
    <source>
        <dbReference type="ARBA" id="ARBA00022487"/>
    </source>
</evidence>